<dbReference type="PANTHER" id="PTHR33133:SF1">
    <property type="entry name" value="EXPRESSED PROTEIN-RELATED"/>
    <property type="match status" value="1"/>
</dbReference>
<organism evidence="2 3">
    <name type="scientific">Dipteronia sinensis</name>
    <dbReference type="NCBI Taxonomy" id="43782"/>
    <lineage>
        <taxon>Eukaryota</taxon>
        <taxon>Viridiplantae</taxon>
        <taxon>Streptophyta</taxon>
        <taxon>Embryophyta</taxon>
        <taxon>Tracheophyta</taxon>
        <taxon>Spermatophyta</taxon>
        <taxon>Magnoliopsida</taxon>
        <taxon>eudicotyledons</taxon>
        <taxon>Gunneridae</taxon>
        <taxon>Pentapetalae</taxon>
        <taxon>rosids</taxon>
        <taxon>malvids</taxon>
        <taxon>Sapindales</taxon>
        <taxon>Sapindaceae</taxon>
        <taxon>Hippocastanoideae</taxon>
        <taxon>Acereae</taxon>
        <taxon>Dipteronia</taxon>
    </lineage>
</organism>
<name>A0AAE0AP07_9ROSI</name>
<evidence type="ECO:0000313" key="2">
    <source>
        <dbReference type="EMBL" id="KAK3221581.1"/>
    </source>
</evidence>
<feature type="transmembrane region" description="Helical" evidence="1">
    <location>
        <begin position="16"/>
        <end position="42"/>
    </location>
</feature>
<keyword evidence="3" id="KW-1185">Reference proteome</keyword>
<feature type="transmembrane region" description="Helical" evidence="1">
    <location>
        <begin position="74"/>
        <end position="98"/>
    </location>
</feature>
<protein>
    <submittedName>
        <fullName evidence="2">Uncharacterized protein</fullName>
    </submittedName>
</protein>
<reference evidence="2" key="1">
    <citation type="journal article" date="2023" name="Plant J.">
        <title>Genome sequences and population genomics provide insights into the demographic history, inbreeding, and mutation load of two 'living fossil' tree species of Dipteronia.</title>
        <authorList>
            <person name="Feng Y."/>
            <person name="Comes H.P."/>
            <person name="Chen J."/>
            <person name="Zhu S."/>
            <person name="Lu R."/>
            <person name="Zhang X."/>
            <person name="Li P."/>
            <person name="Qiu J."/>
            <person name="Olsen K.M."/>
            <person name="Qiu Y."/>
        </authorList>
    </citation>
    <scope>NUCLEOTIDE SEQUENCE</scope>
    <source>
        <strain evidence="2">NBL</strain>
    </source>
</reference>
<comment type="caution">
    <text evidence="2">The sequence shown here is derived from an EMBL/GenBank/DDBJ whole genome shotgun (WGS) entry which is preliminary data.</text>
</comment>
<keyword evidence="1" id="KW-1133">Transmembrane helix</keyword>
<dbReference type="Proteomes" id="UP001281410">
    <property type="component" value="Unassembled WGS sequence"/>
</dbReference>
<keyword evidence="1" id="KW-0812">Transmembrane</keyword>
<proteinExistence type="predicted"/>
<gene>
    <name evidence="2" type="ORF">Dsin_008606</name>
</gene>
<keyword evidence="1" id="KW-0472">Membrane</keyword>
<evidence type="ECO:0000256" key="1">
    <source>
        <dbReference type="SAM" id="Phobius"/>
    </source>
</evidence>
<accession>A0AAE0AP07</accession>
<evidence type="ECO:0000313" key="3">
    <source>
        <dbReference type="Proteomes" id="UP001281410"/>
    </source>
</evidence>
<dbReference type="AlphaFoldDB" id="A0AAE0AP07"/>
<dbReference type="EMBL" id="JANJYJ010000003">
    <property type="protein sequence ID" value="KAK3221581.1"/>
    <property type="molecule type" value="Genomic_DNA"/>
</dbReference>
<sequence>MVLIVQRPVASKALSIILVILAAVFYTYLAVIVALAIVISVLEEKSGIEALGNAAQIGMRLVTIDKSSTLSGTIGLILVISICLVRIFWLMAYTVFYYQCKSIHGEEIGLQGSIQYRKKPSTLPLVDENIL</sequence>
<dbReference type="PANTHER" id="PTHR33133">
    <property type="entry name" value="OS08G0107100 PROTEIN-RELATED"/>
    <property type="match status" value="1"/>
</dbReference>